<keyword evidence="1" id="KW-0547">Nucleotide-binding</keyword>
<dbReference type="Proteomes" id="UP000198518">
    <property type="component" value="Unassembled WGS sequence"/>
</dbReference>
<feature type="domain" description="ATP-grasp" evidence="2">
    <location>
        <begin position="123"/>
        <end position="314"/>
    </location>
</feature>
<proteinExistence type="predicted"/>
<dbReference type="STRING" id="355548.SAMN04487945_0276"/>
<dbReference type="GO" id="GO:0005524">
    <property type="term" value="F:ATP binding"/>
    <property type="evidence" value="ECO:0007669"/>
    <property type="project" value="UniProtKB-UniRule"/>
</dbReference>
<dbReference type="GO" id="GO:0016874">
    <property type="term" value="F:ligase activity"/>
    <property type="evidence" value="ECO:0007669"/>
    <property type="project" value="UniProtKB-KW"/>
</dbReference>
<dbReference type="EMBL" id="FOJA01000001">
    <property type="protein sequence ID" value="SEV90684.1"/>
    <property type="molecule type" value="Genomic_DNA"/>
</dbReference>
<evidence type="ECO:0000256" key="1">
    <source>
        <dbReference type="PROSITE-ProRule" id="PRU00409"/>
    </source>
</evidence>
<accession>A0A1I0MS27</accession>
<sequence>MERPRNRALVPAGNDASAYTCVRSLAKHGVGSVVASEKSNPPAAASKYCDEFAALPDPRADLLAYRDALLDLAAREDVQTVIPIRCEDGYVLSKYRDAFEAHVSLVVPPTDALASVHDRLALADAAEAAGVPVPETRLLSEADDWADARIVKSRYNVLTDAYVDDFGERDVDVVKALHHVEAGERIDADAVRAEMHHDPIVQSFVERDGEYMVAALCEDGEVVSSFQHHQLRGNSYTGGGGVYRRSMYDPDLESVAVDLLEELEFHGLACIEYMQEAGTGDYVLTEINPRMWQSLPSTVHAGADFPWYYWLAAAGRTDDVVDDYEMGVGTHYLHGEVGHLASVLTDDSPNVVRPSLSGTAWTIAASMVTEPHFDYLKRDDPGPFLAGLRTVVS</sequence>
<dbReference type="GO" id="GO:0046872">
    <property type="term" value="F:metal ion binding"/>
    <property type="evidence" value="ECO:0007669"/>
    <property type="project" value="InterPro"/>
</dbReference>
<keyword evidence="3" id="KW-0436">Ligase</keyword>
<gene>
    <name evidence="3" type="ORF">SAMN04487945_0276</name>
</gene>
<dbReference type="SUPFAM" id="SSF56059">
    <property type="entry name" value="Glutathione synthetase ATP-binding domain-like"/>
    <property type="match status" value="1"/>
</dbReference>
<evidence type="ECO:0000313" key="4">
    <source>
        <dbReference type="Proteomes" id="UP000198518"/>
    </source>
</evidence>
<name>A0A1I0MS27_9EURY</name>
<dbReference type="InterPro" id="IPR011761">
    <property type="entry name" value="ATP-grasp"/>
</dbReference>
<reference evidence="3 4" key="1">
    <citation type="submission" date="2016-10" db="EMBL/GenBank/DDBJ databases">
        <authorList>
            <person name="de Groot N.N."/>
        </authorList>
    </citation>
    <scope>NUCLEOTIDE SEQUENCE [LARGE SCALE GENOMIC DNA]</scope>
    <source>
        <strain evidence="3 4">CGMCC 1.5337</strain>
    </source>
</reference>
<dbReference type="Gene3D" id="3.30.470.20">
    <property type="entry name" value="ATP-grasp fold, B domain"/>
    <property type="match status" value="1"/>
</dbReference>
<keyword evidence="4" id="KW-1185">Reference proteome</keyword>
<dbReference type="Gene3D" id="3.40.50.20">
    <property type="match status" value="1"/>
</dbReference>
<dbReference type="AlphaFoldDB" id="A0A1I0MS27"/>
<dbReference type="OrthoDB" id="11959at2157"/>
<dbReference type="RefSeq" id="WP_089667356.1">
    <property type="nucleotide sequence ID" value="NZ_FOJA01000001.1"/>
</dbReference>
<keyword evidence="1" id="KW-0067">ATP-binding</keyword>
<evidence type="ECO:0000259" key="2">
    <source>
        <dbReference type="PROSITE" id="PS50975"/>
    </source>
</evidence>
<dbReference type="PROSITE" id="PS50975">
    <property type="entry name" value="ATP_GRASP"/>
    <property type="match status" value="1"/>
</dbReference>
<organism evidence="3 4">
    <name type="scientific">Halobacterium jilantaiense</name>
    <dbReference type="NCBI Taxonomy" id="355548"/>
    <lineage>
        <taxon>Archaea</taxon>
        <taxon>Methanobacteriati</taxon>
        <taxon>Methanobacteriota</taxon>
        <taxon>Stenosarchaea group</taxon>
        <taxon>Halobacteria</taxon>
        <taxon>Halobacteriales</taxon>
        <taxon>Halobacteriaceae</taxon>
        <taxon>Halobacterium</taxon>
    </lineage>
</organism>
<protein>
    <submittedName>
        <fullName evidence="3">Predicted ATP-dependent carboligase, ATP-grasp superfamily</fullName>
    </submittedName>
</protein>
<evidence type="ECO:0000313" key="3">
    <source>
        <dbReference type="EMBL" id="SEV90684.1"/>
    </source>
</evidence>